<comment type="caution">
    <text evidence="1">The sequence shown here is derived from an EMBL/GenBank/DDBJ whole genome shotgun (WGS) entry which is preliminary data.</text>
</comment>
<reference evidence="1 2" key="1">
    <citation type="submission" date="2023-02" db="EMBL/GenBank/DDBJ databases">
        <title>LHISI_Scaffold_Assembly.</title>
        <authorList>
            <person name="Stuart O.P."/>
            <person name="Cleave R."/>
            <person name="Magrath M.J.L."/>
            <person name="Mikheyev A.S."/>
        </authorList>
    </citation>
    <scope>NUCLEOTIDE SEQUENCE [LARGE SCALE GENOMIC DNA]</scope>
    <source>
        <strain evidence="1">Daus_M_001</strain>
        <tissue evidence="1">Leg muscle</tissue>
    </source>
</reference>
<gene>
    <name evidence="1" type="ORF">PR048_012121</name>
</gene>
<protein>
    <submittedName>
        <fullName evidence="1">Uncharacterized protein</fullName>
    </submittedName>
</protein>
<proteinExistence type="predicted"/>
<keyword evidence="2" id="KW-1185">Reference proteome</keyword>
<accession>A0ABQ9HNG8</accession>
<sequence length="775" mass="86763">MKWYLEKKNMEEEENIRIVEAAADIIRRDIRSLVFDTKIYPAMESLDSGQLPETFKTFLNRVIQGEVVERNNTVIGEAIMSACRPRSYISPTLLGIGVYIHWHHASRQLVDILSSLSFSASYKEVQRCEFSALEHDRVNTSGIKKLYIQYAFDNTDFNIRTLTGHGTFHSMSGVQFITPAQNQESMTVNRLLHPPSADTIAARGKLQVNCYKKSALPGLKGINIRELATVCDATARSVKNAIAADVLLSSARWLGESSAPSWNVEERKCRNQGSCIVTFDQPLFAKASEIIAATPPGELDNIIFRLGGLHLLVSFMGSIGFIMSGSGIEELNGKLVWGVSRRTTQIFLDVSTSEKIIPDAVESHVLGSFLASFERMCTALTEQSRTGKLWAQCLRQCMRSMLPYLHAAGHIHYAKSSHLYVQQMEEVPFQMPPHEYYKFPSEGFFIVRKKNEFWGGVWTDLGRGITESTLEYFVAAFPACLKLCNALEEISGIKAVSSEQHVELRIPAEPEMFAILLSYCTGLKNTHLGMLTAWDHLHLVLSEMILLTVIKQNMTFAEIMFDMNTSANTTQADFLSNHHNKERLITLFSHHFETAGIEECKSEGDADTLILKRALELASVRNNVTVVASDTDIAVMLLTRTTDDMELRVLSPESMKEEVCAAGEKFVIALYGRINVNSLDELRVVQYTRSIAKQPVTAAFELATLPLTSAACAEHSLRTYYQQWCDNISLNPVDWSWKLARGFLVPIPTSRAPTPESLLRLVSCGCKIDCGYKCE</sequence>
<dbReference type="Proteomes" id="UP001159363">
    <property type="component" value="Chromosome X"/>
</dbReference>
<dbReference type="EMBL" id="JARBHB010000004">
    <property type="protein sequence ID" value="KAJ8885915.1"/>
    <property type="molecule type" value="Genomic_DNA"/>
</dbReference>
<evidence type="ECO:0000313" key="2">
    <source>
        <dbReference type="Proteomes" id="UP001159363"/>
    </source>
</evidence>
<evidence type="ECO:0000313" key="1">
    <source>
        <dbReference type="EMBL" id="KAJ8885915.1"/>
    </source>
</evidence>
<dbReference type="PANTHER" id="PTHR46704">
    <property type="entry name" value="CXC DOMAIN-CONTAINING PROTEIN-RELATED"/>
    <property type="match status" value="1"/>
</dbReference>
<dbReference type="PANTHER" id="PTHR46704:SF1">
    <property type="entry name" value="TELOMERE LENGTH REGULATION PROTEIN TEL2 HOMOLOG"/>
    <property type="match status" value="1"/>
</dbReference>
<organism evidence="1 2">
    <name type="scientific">Dryococelus australis</name>
    <dbReference type="NCBI Taxonomy" id="614101"/>
    <lineage>
        <taxon>Eukaryota</taxon>
        <taxon>Metazoa</taxon>
        <taxon>Ecdysozoa</taxon>
        <taxon>Arthropoda</taxon>
        <taxon>Hexapoda</taxon>
        <taxon>Insecta</taxon>
        <taxon>Pterygota</taxon>
        <taxon>Neoptera</taxon>
        <taxon>Polyneoptera</taxon>
        <taxon>Phasmatodea</taxon>
        <taxon>Verophasmatodea</taxon>
        <taxon>Anareolatae</taxon>
        <taxon>Phasmatidae</taxon>
        <taxon>Eurycanthinae</taxon>
        <taxon>Dryococelus</taxon>
    </lineage>
</organism>
<name>A0ABQ9HNG8_9NEOP</name>